<protein>
    <submittedName>
        <fullName evidence="1">Uncharacterized protein</fullName>
    </submittedName>
</protein>
<sequence length="280" mass="32495">FRWTSEAGWYRALNMLKDRYDEQYDGSTMTWGWWRDNIKGAGSAVDVTCNECGYRCKSSSLKHLRNGSDRYDEQCDASRMTWCWWRDNIKGVESAMDVTCNECGHRSKSTSLNSLQMGRDRYDEQYDASLASSFCYFLSQRDPSVDLSTCWSELEFFSPDQDRYDEQYDASRMTWGWWRDNIKGRESAMDVTCNECGRRCKSSSTNRFQQGQAPGCLCNKKTEAKLRRWLCAKYPDCTITSQVRGCTNPDTQRPLLFDFGLYQDTILIELDGDIGHFGRG</sequence>
<gene>
    <name evidence="1" type="ORF">SNEC2469_LOCUS9484</name>
</gene>
<organism evidence="1 2">
    <name type="scientific">Symbiodinium necroappetens</name>
    <dbReference type="NCBI Taxonomy" id="1628268"/>
    <lineage>
        <taxon>Eukaryota</taxon>
        <taxon>Sar</taxon>
        <taxon>Alveolata</taxon>
        <taxon>Dinophyceae</taxon>
        <taxon>Suessiales</taxon>
        <taxon>Symbiodiniaceae</taxon>
        <taxon>Symbiodinium</taxon>
    </lineage>
</organism>
<reference evidence="1" key="1">
    <citation type="submission" date="2021-02" db="EMBL/GenBank/DDBJ databases">
        <authorList>
            <person name="Dougan E. K."/>
            <person name="Rhodes N."/>
            <person name="Thang M."/>
            <person name="Chan C."/>
        </authorList>
    </citation>
    <scope>NUCLEOTIDE SEQUENCE</scope>
</reference>
<proteinExistence type="predicted"/>
<comment type="caution">
    <text evidence="1">The sequence shown here is derived from an EMBL/GenBank/DDBJ whole genome shotgun (WGS) entry which is preliminary data.</text>
</comment>
<feature type="non-terminal residue" evidence="1">
    <location>
        <position position="280"/>
    </location>
</feature>
<evidence type="ECO:0000313" key="2">
    <source>
        <dbReference type="Proteomes" id="UP000601435"/>
    </source>
</evidence>
<dbReference type="Proteomes" id="UP000601435">
    <property type="component" value="Unassembled WGS sequence"/>
</dbReference>
<dbReference type="OrthoDB" id="436862at2759"/>
<keyword evidence="2" id="KW-1185">Reference proteome</keyword>
<dbReference type="EMBL" id="CAJNJA010015325">
    <property type="protein sequence ID" value="CAE7359971.1"/>
    <property type="molecule type" value="Genomic_DNA"/>
</dbReference>
<accession>A0A812PVN3</accession>
<dbReference type="AlphaFoldDB" id="A0A812PVN3"/>
<name>A0A812PVN3_9DINO</name>
<evidence type="ECO:0000313" key="1">
    <source>
        <dbReference type="EMBL" id="CAE7359971.1"/>
    </source>
</evidence>